<proteinExistence type="predicted"/>
<dbReference type="EMBL" id="CP144522">
    <property type="protein sequence ID" value="WWC69425.1"/>
    <property type="molecule type" value="Genomic_DNA"/>
</dbReference>
<organism evidence="2 3">
    <name type="scientific">Kwoniella pini CBS 10737</name>
    <dbReference type="NCBI Taxonomy" id="1296096"/>
    <lineage>
        <taxon>Eukaryota</taxon>
        <taxon>Fungi</taxon>
        <taxon>Dikarya</taxon>
        <taxon>Basidiomycota</taxon>
        <taxon>Agaricomycotina</taxon>
        <taxon>Tremellomycetes</taxon>
        <taxon>Tremellales</taxon>
        <taxon>Cryptococcaceae</taxon>
        <taxon>Kwoniella</taxon>
    </lineage>
</organism>
<dbReference type="AlphaFoldDB" id="A0AAJ8L5V3"/>
<dbReference type="GeneID" id="96955725"/>
<dbReference type="RefSeq" id="XP_070058836.1">
    <property type="nucleotide sequence ID" value="XM_070202735.1"/>
</dbReference>
<evidence type="ECO:0000313" key="2">
    <source>
        <dbReference type="EMBL" id="WWC69425.1"/>
    </source>
</evidence>
<sequence>MSEKPLYTIPIDERPPHGPWTSKVFFPLVFNFAQLGINSAQFLFVPLLLIPVVGRRWFDTAVGWTKDGYGRLCELHCKRIVLIGSDRDNRTLWSDFSDLDNRYTTFNN</sequence>
<evidence type="ECO:0000313" key="3">
    <source>
        <dbReference type="Proteomes" id="UP000094020"/>
    </source>
</evidence>
<reference evidence="2" key="2">
    <citation type="submission" date="2024-02" db="EMBL/GenBank/DDBJ databases">
        <title>Comparative genomics of Cryptococcus and Kwoniella reveals pathogenesis evolution and contrasting modes of karyotype evolution via chromosome fusion or intercentromeric recombination.</title>
        <authorList>
            <person name="Coelho M.A."/>
            <person name="David-Palma M."/>
            <person name="Shea T."/>
            <person name="Bowers K."/>
            <person name="McGinley-Smith S."/>
            <person name="Mohammad A.W."/>
            <person name="Gnirke A."/>
            <person name="Yurkov A.M."/>
            <person name="Nowrousian M."/>
            <person name="Sun S."/>
            <person name="Cuomo C.A."/>
            <person name="Heitman J."/>
        </authorList>
    </citation>
    <scope>NUCLEOTIDE SEQUENCE</scope>
    <source>
        <strain evidence="2">CBS 10737</strain>
    </source>
</reference>
<gene>
    <name evidence="2" type="ORF">I206_103364</name>
</gene>
<keyword evidence="1" id="KW-1133">Transmembrane helix</keyword>
<accession>A0AAJ8L5V3</accession>
<name>A0AAJ8L5V3_9TREE</name>
<dbReference type="KEGG" id="kpin:96955725"/>
<keyword evidence="1" id="KW-0472">Membrane</keyword>
<dbReference type="Proteomes" id="UP000094020">
    <property type="component" value="Chromosome 4"/>
</dbReference>
<keyword evidence="1" id="KW-0812">Transmembrane</keyword>
<protein>
    <submittedName>
        <fullName evidence="2">Uncharacterized protein</fullName>
    </submittedName>
</protein>
<evidence type="ECO:0000256" key="1">
    <source>
        <dbReference type="SAM" id="Phobius"/>
    </source>
</evidence>
<keyword evidence="3" id="KW-1185">Reference proteome</keyword>
<feature type="transmembrane region" description="Helical" evidence="1">
    <location>
        <begin position="24"/>
        <end position="50"/>
    </location>
</feature>
<reference evidence="2" key="1">
    <citation type="submission" date="2013-07" db="EMBL/GenBank/DDBJ databases">
        <authorList>
            <consortium name="The Broad Institute Genome Sequencing Platform"/>
            <person name="Cuomo C."/>
            <person name="Litvintseva A."/>
            <person name="Chen Y."/>
            <person name="Heitman J."/>
            <person name="Sun S."/>
            <person name="Springer D."/>
            <person name="Dromer F."/>
            <person name="Young S.K."/>
            <person name="Zeng Q."/>
            <person name="Gargeya S."/>
            <person name="Fitzgerald M."/>
            <person name="Abouelleil A."/>
            <person name="Alvarado L."/>
            <person name="Berlin A.M."/>
            <person name="Chapman S.B."/>
            <person name="Dewar J."/>
            <person name="Goldberg J."/>
            <person name="Griggs A."/>
            <person name="Gujja S."/>
            <person name="Hansen M."/>
            <person name="Howarth C."/>
            <person name="Imamovic A."/>
            <person name="Larimer J."/>
            <person name="McCowan C."/>
            <person name="Murphy C."/>
            <person name="Pearson M."/>
            <person name="Priest M."/>
            <person name="Roberts A."/>
            <person name="Saif S."/>
            <person name="Shea T."/>
            <person name="Sykes S."/>
            <person name="Wortman J."/>
            <person name="Nusbaum C."/>
            <person name="Birren B."/>
        </authorList>
    </citation>
    <scope>NUCLEOTIDE SEQUENCE</scope>
    <source>
        <strain evidence="2">CBS 10737</strain>
    </source>
</reference>